<organism evidence="1 2">
    <name type="scientific">Paenimyroides ummariense</name>
    <dbReference type="NCBI Taxonomy" id="913024"/>
    <lineage>
        <taxon>Bacteria</taxon>
        <taxon>Pseudomonadati</taxon>
        <taxon>Bacteroidota</taxon>
        <taxon>Flavobacteriia</taxon>
        <taxon>Flavobacteriales</taxon>
        <taxon>Flavobacteriaceae</taxon>
        <taxon>Paenimyroides</taxon>
    </lineage>
</organism>
<dbReference type="Proteomes" id="UP000199036">
    <property type="component" value="Unassembled WGS sequence"/>
</dbReference>
<sequence length="166" mass="19243">MRVVMYFIIVAFYSAGYSQKPKITEALNSALYTENKMQRSNPANSYKISWHQGYKVKDSLLYIHFTKTDTLSKCSYTVYRTVNIYNINAVAKDINVVFLTRPNAVKEVITYNKCAANTATPRTETYYSDLFFTEIRSAKNNEDLAVRLQQAFAESCLQINIPYWYD</sequence>
<name>A0A1I5DJ01_9FLAO</name>
<dbReference type="STRING" id="913024.SAMN05421741_11618"/>
<dbReference type="AlphaFoldDB" id="A0A1I5DJ01"/>
<evidence type="ECO:0000313" key="2">
    <source>
        <dbReference type="Proteomes" id="UP000199036"/>
    </source>
</evidence>
<proteinExistence type="predicted"/>
<protein>
    <submittedName>
        <fullName evidence="1">Uncharacterized protein</fullName>
    </submittedName>
</protein>
<accession>A0A1I5DJ01</accession>
<dbReference type="EMBL" id="FOVI01000016">
    <property type="protein sequence ID" value="SFN99183.1"/>
    <property type="molecule type" value="Genomic_DNA"/>
</dbReference>
<gene>
    <name evidence="1" type="ORF">SAMN05421741_11618</name>
</gene>
<evidence type="ECO:0000313" key="1">
    <source>
        <dbReference type="EMBL" id="SFN99183.1"/>
    </source>
</evidence>
<keyword evidence="2" id="KW-1185">Reference proteome</keyword>
<reference evidence="2" key="1">
    <citation type="submission" date="2016-10" db="EMBL/GenBank/DDBJ databases">
        <authorList>
            <person name="Varghese N."/>
            <person name="Submissions S."/>
        </authorList>
    </citation>
    <scope>NUCLEOTIDE SEQUENCE [LARGE SCALE GENOMIC DNA]</scope>
    <source>
        <strain evidence="2">DS-12</strain>
    </source>
</reference>